<proteinExistence type="predicted"/>
<feature type="non-terminal residue" evidence="1">
    <location>
        <position position="1"/>
    </location>
</feature>
<gene>
    <name evidence="1" type="ORF">OFUS_LOCUS25792</name>
</gene>
<reference evidence="1" key="1">
    <citation type="submission" date="2022-03" db="EMBL/GenBank/DDBJ databases">
        <authorList>
            <person name="Martin C."/>
        </authorList>
    </citation>
    <scope>NUCLEOTIDE SEQUENCE</scope>
</reference>
<dbReference type="OrthoDB" id="6130531at2759"/>
<dbReference type="EMBL" id="CAIIXF020000012">
    <property type="protein sequence ID" value="CAH1802074.1"/>
    <property type="molecule type" value="Genomic_DNA"/>
</dbReference>
<name>A0A8J1XLV1_OWEFU</name>
<dbReference type="Proteomes" id="UP000749559">
    <property type="component" value="Unassembled WGS sequence"/>
</dbReference>
<accession>A0A8J1XLV1</accession>
<protein>
    <submittedName>
        <fullName evidence="1">Uncharacterized protein</fullName>
    </submittedName>
</protein>
<sequence>GTNCEKVDCDAGSSTRNKFPCNAHNEKDYYYSCRCPGFRGSCYSLCHPADCKDCVDRGQCVHGKYDSQPEVCGCVCENSWSGGKCDECFKYTHRQYTCQNGGVWNPKRCACDCLKQWAEKDCSVDCSVGDPTKFPCNRHSEATFDYSCRNQWILKKCRPTCYPKCMNYHKTKDCPNLSEPLVCENGGTFDQTSCKCLCKTGYAGKNCEKDEQSTTAKPTTSAKP</sequence>
<evidence type="ECO:0000313" key="1">
    <source>
        <dbReference type="EMBL" id="CAH1802074.1"/>
    </source>
</evidence>
<keyword evidence="2" id="KW-1185">Reference proteome</keyword>
<evidence type="ECO:0000313" key="2">
    <source>
        <dbReference type="Proteomes" id="UP000749559"/>
    </source>
</evidence>
<comment type="caution">
    <text evidence="1">The sequence shown here is derived from an EMBL/GenBank/DDBJ whole genome shotgun (WGS) entry which is preliminary data.</text>
</comment>
<dbReference type="InterPro" id="IPR000742">
    <property type="entry name" value="EGF"/>
</dbReference>
<organism evidence="1 2">
    <name type="scientific">Owenia fusiformis</name>
    <name type="common">Polychaete worm</name>
    <dbReference type="NCBI Taxonomy" id="6347"/>
    <lineage>
        <taxon>Eukaryota</taxon>
        <taxon>Metazoa</taxon>
        <taxon>Spiralia</taxon>
        <taxon>Lophotrochozoa</taxon>
        <taxon>Annelida</taxon>
        <taxon>Polychaeta</taxon>
        <taxon>Sedentaria</taxon>
        <taxon>Canalipalpata</taxon>
        <taxon>Sabellida</taxon>
        <taxon>Oweniida</taxon>
        <taxon>Oweniidae</taxon>
        <taxon>Owenia</taxon>
    </lineage>
</organism>
<dbReference type="AlphaFoldDB" id="A0A8J1XLV1"/>
<dbReference type="PROSITE" id="PS01186">
    <property type="entry name" value="EGF_2"/>
    <property type="match status" value="1"/>
</dbReference>
<dbReference type="Gene3D" id="2.10.25.10">
    <property type="entry name" value="Laminin"/>
    <property type="match status" value="1"/>
</dbReference>
<dbReference type="PROSITE" id="PS00022">
    <property type="entry name" value="EGF_1"/>
    <property type="match status" value="1"/>
</dbReference>
<feature type="non-terminal residue" evidence="1">
    <location>
        <position position="224"/>
    </location>
</feature>